<evidence type="ECO:0000256" key="13">
    <source>
        <dbReference type="ARBA" id="ARBA00022840"/>
    </source>
</evidence>
<evidence type="ECO:0000256" key="20">
    <source>
        <dbReference type="RuleBase" id="RU365027"/>
    </source>
</evidence>
<organism evidence="25 26">
    <name type="scientific">Coccidioides immitis (strain RS)</name>
    <name type="common">Valley fever fungus</name>
    <dbReference type="NCBI Taxonomy" id="246410"/>
    <lineage>
        <taxon>Eukaryota</taxon>
        <taxon>Fungi</taxon>
        <taxon>Dikarya</taxon>
        <taxon>Ascomycota</taxon>
        <taxon>Pezizomycotina</taxon>
        <taxon>Eurotiomycetes</taxon>
        <taxon>Eurotiomycetidae</taxon>
        <taxon>Onygenales</taxon>
        <taxon>Onygenaceae</taxon>
        <taxon>Coccidioides</taxon>
    </lineage>
</organism>
<dbReference type="GO" id="GO:0000781">
    <property type="term" value="C:chromosome, telomeric region"/>
    <property type="evidence" value="ECO:0007669"/>
    <property type="project" value="UniProtKB-SubCell"/>
</dbReference>
<dbReference type="Pfam" id="PF02260">
    <property type="entry name" value="FATC"/>
    <property type="match status" value="1"/>
</dbReference>
<dbReference type="GeneID" id="24164086"/>
<dbReference type="Gene3D" id="1.10.1070.11">
    <property type="entry name" value="Phosphatidylinositol 3-/4-kinase, catalytic domain"/>
    <property type="match status" value="1"/>
</dbReference>
<evidence type="ECO:0000256" key="11">
    <source>
        <dbReference type="ARBA" id="ARBA00022763"/>
    </source>
</evidence>
<dbReference type="InParanoid" id="A0A0D8JYM1"/>
<dbReference type="PROSITE" id="PS00915">
    <property type="entry name" value="PI3_4_KINASE_1"/>
    <property type="match status" value="1"/>
</dbReference>
<evidence type="ECO:0000256" key="21">
    <source>
        <dbReference type="SAM" id="MobiDB-lite"/>
    </source>
</evidence>
<feature type="domain" description="FATC" evidence="24">
    <location>
        <begin position="2861"/>
        <end position="2893"/>
    </location>
</feature>
<evidence type="ECO:0000313" key="26">
    <source>
        <dbReference type="Proteomes" id="UP000001261"/>
    </source>
</evidence>
<keyword evidence="16 20" id="KW-0539">Nucleus</keyword>
<keyword evidence="10 20" id="KW-0547">Nucleotide-binding</keyword>
<dbReference type="Pfam" id="PF00454">
    <property type="entry name" value="PI3_PI4_kinase"/>
    <property type="match status" value="1"/>
</dbReference>
<evidence type="ECO:0000256" key="15">
    <source>
        <dbReference type="ARBA" id="ARBA00022895"/>
    </source>
</evidence>
<dbReference type="Pfam" id="PF11640">
    <property type="entry name" value="TAN"/>
    <property type="match status" value="1"/>
</dbReference>
<dbReference type="InterPro" id="IPR021668">
    <property type="entry name" value="TAN"/>
</dbReference>
<dbReference type="VEuPathDB" id="FungiDB:CIMG_12324"/>
<comment type="subcellular location">
    <subcellularLocation>
        <location evidence="2 20">Chromosome</location>
        <location evidence="2 20">Telomere</location>
    </subcellularLocation>
    <subcellularLocation>
        <location evidence="1 20">Nucleus</location>
    </subcellularLocation>
</comment>
<evidence type="ECO:0000256" key="8">
    <source>
        <dbReference type="ARBA" id="ARBA00022527"/>
    </source>
</evidence>
<dbReference type="EMBL" id="GG704915">
    <property type="protein sequence ID" value="KJF61358.1"/>
    <property type="molecule type" value="Genomic_DNA"/>
</dbReference>
<dbReference type="GO" id="GO:0006325">
    <property type="term" value="P:chromatin organization"/>
    <property type="evidence" value="ECO:0007669"/>
    <property type="project" value="UniProtKB-KW"/>
</dbReference>
<keyword evidence="8 20" id="KW-0723">Serine/threonine-protein kinase</keyword>
<sequence>MGEVNISQALDLISSDRLRERLDGLGDLKHILLQNKRTSNLNLLDDKGYQKIFEALFRFISKEKLAYNRATKIGPKSIAASRLSTCASVLRTAVELSTRTVGSRTVAVVVCHIIDVLPIPGEGLWDPLSVDYIKALRSLLQYPPHVEHLSKDDWHCLVDFCLRGIGVGEERNESQLTIRSGPLAPESFDDRGSRAGSAAPRASQRNGHADLKSNAEELELCIQLLTSSPTSPILDVAEKLLYGMTDYLSSLNVVGRSPYAALNSINVVLAKSITDNIVLVRETIFRLLPTIRRFWVSKSSQLRDEMLMTLTLGKDILRSNWASPMELHIDTLQGLVEQIHRTYTRLPEKEILQVDDLIFAFDSSPIPMAIKFMAPRPGVSRSVQHWMTLSIIATLSKLVDDLYLTSHPPEADGEEESNKRQQLLSRIDDIFRDASSSLGVNRICALQTIPFIIYQVDLGLECVSSLLQQLAASILDESAIVSSWTMIAIASVAGCGHASLNELRETWSHIWELACRTLPSPGTTRAGCTLMCTILHYQLLDHVDTVNTIDSIASSVDLNGPVTLTDSALCLWTTTMDLRSRANPAQCQELARQICAWLKTTWAIGPVTDRLHASQVAWFARPLNLLNLLISCTGRTVASLAPSFHGPVCRLAQMWISYHQNRDLLKYLLLIDPQECFECSKLSNNGIIDVQSSTRSNPNDIIVLDLLQTRLDSFSQAWTQLFADKSSHITAETIQTLVSLCVITNSFVESISSQSFRSQTLKRATDTLWKSLCEHLSQDAASLQYCLDVLAPLILSLEPPFDRKSIILKAVSTMSPELLPLLNRRRELERGGANLSDDGMDLDGPFLSRESISAEFEIISKLNREDDATPIFEDLDSIRIASTVQLSLIEGYISTEDQIDVSGLISNYIETWDEADILVGWTYLANFVSSLPYISRSEACALIEFFGEQCLGSYALERCEASICACIKLMTCLAELWTTDESDDLHESASDIYTWFVDVLIGKGIGTSKALIRLSELLRHVLNANPAFLRGNQWPSPRTSLFKILRDGDSIVKFHVSDLIPGIFGGFVLKEHDAIFDDILESLPRDREWVEGIALRLFVLAKLASKWHTLLRRSIYHIFETPGQVPSSTSYAKECLQNVSKALGLVNVRELFKLFSSQIIYTWIETQSLTQLPFGVFGYDSLRDLLVDVQDEAIAQVVMRVKEQDMDEISTCLKLSPQDLLSKSFYRAEAYSIARDISMPPSQDPKSRGSESGMKKLLGPDKFLSLVEKHFPEIVAVIFRSMDQTEQIERAFVKRPFFQPALERLKNICERSSSSATLPIGQQPSFRARYLIDELEFLCRRTGYDLETMWTPALVSFVARELIESIHPALGSLHACSVIRKLRALVCIAGSIVLVNYPLELLLHCLGPFLTDFQCSADAIGVFWYLIDEGRRYLSFSPSFLTGLAVSTLASLRGFLSSRQESTTQETHFRATMSNAQVFHHWLSEYLHDYQAHDLKDDEQRSLKKIIKSSQNICLAGNASKGTHEGELMVELLQGKVSGRNLLSSAASDLAFTQLCHEFQRPETFRDDILGEDQVAFSNTVALWNSLENKALGSGYRLWVARALGRSYAATGIVSELLLREQRVAFPNDPTKNDSVNSKVLIIRALCDSLLSNDRQMVGLAERTLQLIMQKSSKATGIDGYEQAIPESLTEALFWYPYHCPDLTLNEPEKSSVDPNIYWNASVSVLEFAKSFSLALSLKASGDPVVGVLQPILFAIPSLAVQLVPYILHEVLSLENHNKKIRQAVSAAFREALHNVQESTLPHVRLIIYCILYLRYQPFPRESTMDERDNWLEIDFMEAAHAATKCRMYKTALLFVEIHFSHIALAARRSSAIKVAEPTELLHSIYSNIDDPDMFYGIRQEASIDSVLGKLSYESSGLKNLAFQSANYDTDMKLDLTTDEKSALGIVKALNSTNLQGIANVMFHSPEIRVKRPEAFDNMISTALYLQQWDVPIPNTASPTGNLFKALQALNTFEEKAQIMRTLDECFLDMLSRLSEQNQSLSSLKDTMRALGILSEVDEIISSESCTQVQETWERILSRSSWLKFESFGSIGQILSCHEGVFSIISRKPQLQAMLGISSGDAQLLKVKAIRESLRISREHDAHQASLKSAMLLTKLAGPCSKVGLEIDAAATFDLANVLWDQGEMTTSIKMLQQLSERNDPQKEAISVNRAEILASLGHHIAEARLEKPDAIIQDYLVPAIKELRGHHDGEEAGLAFHEFAAFCDQQLQNPDMLEDFKRIEQIRHRKEKEVQDLDQMMKTATGKERDQLRIYRTKTKQWFDLDDREYQRLKQNRETFLEQCLENYLLSLKACDSFKNDVLRFCALWLDNSNSDIANGAAGKYLSQVPSRKFAPLMNQLSSRILDVEDSFQPLLFDLIFRICREHPYHGMYQIFASSKSKVGNDQMAKSRFNAAGKLVGRLKSDRASGATWVAIHNTNISYVRFAMERMEENVKTGSKVQLRSSVMGQKLMQDVAKQKIPPPTMKIELRADRDYSKVPRLTNFLPEYSVASGVSAPKIVTAIASDGLRYKQLFKAGNDDLRQDAIMEQVFEQVSGLLQSHRATQQRNLVIRTYKVLPLTANAGIIEFVQNTLPLHEYLMPAHQKHFPKDMKPNACRKHISDAQTKSLEQRLKVYRQVTNHFHPVMRYFFMEKFQNPDDWFSKRLAYTRSTAAISILGHVLGLGDRHGHNILLDEKTGEVVHIDLGVAFEQGRVLPVPEVVPFRLTRDLVDGMGITKTEGVFRRCCEFTLEALRQESYRIMTILDVLRYDPLYSWSLSPLRMKKMQEAAEGAGAVNEGGNGASANEPSEADRALTVVAKKLSKTLSVAATVNELIQQATDERNLAVLYCGWAAYA</sequence>
<name>A0A0D8JYM1_COCIM</name>
<evidence type="ECO:0000256" key="6">
    <source>
        <dbReference type="ARBA" id="ARBA00014619"/>
    </source>
</evidence>
<dbReference type="Proteomes" id="UP000001261">
    <property type="component" value="Unassembled WGS sequence"/>
</dbReference>
<keyword evidence="13 20" id="KW-0067">ATP-binding</keyword>
<evidence type="ECO:0000256" key="2">
    <source>
        <dbReference type="ARBA" id="ARBA00004574"/>
    </source>
</evidence>
<evidence type="ECO:0000256" key="1">
    <source>
        <dbReference type="ARBA" id="ARBA00004123"/>
    </source>
</evidence>
<keyword evidence="12 20" id="KW-0418">Kinase</keyword>
<dbReference type="PROSITE" id="PS51190">
    <property type="entry name" value="FATC"/>
    <property type="match status" value="1"/>
</dbReference>
<dbReference type="GO" id="GO:0005524">
    <property type="term" value="F:ATP binding"/>
    <property type="evidence" value="ECO:0007669"/>
    <property type="project" value="UniProtKB-KW"/>
</dbReference>
<dbReference type="FunFam" id="3.30.1010.10:FF:000019">
    <property type="entry name" value="Serine/threonine-protein kinase Tel1"/>
    <property type="match status" value="1"/>
</dbReference>
<keyword evidence="11 20" id="KW-0227">DNA damage</keyword>
<evidence type="ECO:0000256" key="4">
    <source>
        <dbReference type="ARBA" id="ARBA00011370"/>
    </source>
</evidence>
<evidence type="ECO:0000256" key="16">
    <source>
        <dbReference type="ARBA" id="ARBA00023242"/>
    </source>
</evidence>
<evidence type="ECO:0000259" key="22">
    <source>
        <dbReference type="PROSITE" id="PS50290"/>
    </source>
</evidence>
<dbReference type="PROSITE" id="PS50290">
    <property type="entry name" value="PI3_4_KINASE_3"/>
    <property type="match status" value="1"/>
</dbReference>
<protein>
    <recommendedName>
        <fullName evidence="6 20">Serine/threonine-protein kinase Tel1</fullName>
        <ecNumber evidence="5 20">2.7.11.1</ecNumber>
    </recommendedName>
</protein>
<dbReference type="InterPro" id="IPR036940">
    <property type="entry name" value="PI3/4_kinase_cat_sf"/>
</dbReference>
<evidence type="ECO:0000256" key="14">
    <source>
        <dbReference type="ARBA" id="ARBA00022853"/>
    </source>
</evidence>
<comment type="catalytic activity">
    <reaction evidence="18 20">
        <text>L-threonyl-[protein] + ATP = O-phospho-L-threonyl-[protein] + ADP + H(+)</text>
        <dbReference type="Rhea" id="RHEA:46608"/>
        <dbReference type="Rhea" id="RHEA-COMP:11060"/>
        <dbReference type="Rhea" id="RHEA-COMP:11605"/>
        <dbReference type="ChEBI" id="CHEBI:15378"/>
        <dbReference type="ChEBI" id="CHEBI:30013"/>
        <dbReference type="ChEBI" id="CHEBI:30616"/>
        <dbReference type="ChEBI" id="CHEBI:61977"/>
        <dbReference type="ChEBI" id="CHEBI:456216"/>
        <dbReference type="EC" id="2.7.11.1"/>
    </reaction>
</comment>
<feature type="compositionally biased region" description="Low complexity" evidence="21">
    <location>
        <begin position="194"/>
        <end position="205"/>
    </location>
</feature>
<dbReference type="GO" id="GO:0004674">
    <property type="term" value="F:protein serine/threonine kinase activity"/>
    <property type="evidence" value="ECO:0007669"/>
    <property type="project" value="UniProtKB-KW"/>
</dbReference>
<comment type="subunit">
    <text evidence="4">Associates with DNA double-strand breaks.</text>
</comment>
<dbReference type="Pfam" id="PF02259">
    <property type="entry name" value="FAT"/>
    <property type="match status" value="1"/>
</dbReference>
<dbReference type="FunCoup" id="A0A0D8JYM1">
    <property type="interactions" value="89"/>
</dbReference>
<evidence type="ECO:0000259" key="24">
    <source>
        <dbReference type="PROSITE" id="PS51190"/>
    </source>
</evidence>
<reference evidence="26" key="1">
    <citation type="journal article" date="2009" name="Genome Res.">
        <title>Comparative genomic analyses of the human fungal pathogens Coccidioides and their relatives.</title>
        <authorList>
            <person name="Sharpton T.J."/>
            <person name="Stajich J.E."/>
            <person name="Rounsley S.D."/>
            <person name="Gardner M.J."/>
            <person name="Wortman J.R."/>
            <person name="Jordar V.S."/>
            <person name="Maiti R."/>
            <person name="Kodira C.D."/>
            <person name="Neafsey D.E."/>
            <person name="Zeng Q."/>
            <person name="Hung C.-Y."/>
            <person name="McMahan C."/>
            <person name="Muszewska A."/>
            <person name="Grynberg M."/>
            <person name="Mandel M.A."/>
            <person name="Kellner E.M."/>
            <person name="Barker B.M."/>
            <person name="Galgiani J.N."/>
            <person name="Orbach M.J."/>
            <person name="Kirkland T.N."/>
            <person name="Cole G.T."/>
            <person name="Henn M.R."/>
            <person name="Birren B.W."/>
            <person name="Taylor J.W."/>
        </authorList>
    </citation>
    <scope>NUCLEOTIDE SEQUENCE [LARGE SCALE GENOMIC DNA]</scope>
    <source>
        <strain evidence="26">RS</strain>
    </source>
</reference>
<dbReference type="CDD" id="cd05171">
    <property type="entry name" value="PIKKc_ATM"/>
    <property type="match status" value="1"/>
</dbReference>
<dbReference type="GO" id="GO:0106310">
    <property type="term" value="F:protein serine kinase activity"/>
    <property type="evidence" value="ECO:0007669"/>
    <property type="project" value="RHEA"/>
</dbReference>
<dbReference type="PANTHER" id="PTHR37079:SF4">
    <property type="entry name" value="SERINE_THREONINE-PROTEIN KINASE ATM"/>
    <property type="match status" value="1"/>
</dbReference>
<dbReference type="EC" id="2.7.11.1" evidence="5 20"/>
<dbReference type="InterPro" id="IPR044107">
    <property type="entry name" value="PIKKc_ATM"/>
</dbReference>
<dbReference type="OMA" id="HACSVIR"/>
<dbReference type="PROSITE" id="PS51189">
    <property type="entry name" value="FAT"/>
    <property type="match status" value="1"/>
</dbReference>
<dbReference type="Gene3D" id="3.30.1010.10">
    <property type="entry name" value="Phosphatidylinositol 3-kinase Catalytic Subunit, Chain A, domain 4"/>
    <property type="match status" value="1"/>
</dbReference>
<dbReference type="InterPro" id="IPR003151">
    <property type="entry name" value="PIK-rel_kinase_FAT"/>
</dbReference>
<evidence type="ECO:0000256" key="5">
    <source>
        <dbReference type="ARBA" id="ARBA00012513"/>
    </source>
</evidence>
<dbReference type="InterPro" id="IPR011009">
    <property type="entry name" value="Kinase-like_dom_sf"/>
</dbReference>
<dbReference type="InterPro" id="IPR000403">
    <property type="entry name" value="PI3/4_kinase_cat_dom"/>
</dbReference>
<dbReference type="OrthoDB" id="381190at2759"/>
<dbReference type="SUPFAM" id="SSF56112">
    <property type="entry name" value="Protein kinase-like (PK-like)"/>
    <property type="match status" value="1"/>
</dbReference>
<dbReference type="RefSeq" id="XP_012213763.1">
    <property type="nucleotide sequence ID" value="XM_012358340.1"/>
</dbReference>
<proteinExistence type="inferred from homology"/>
<dbReference type="STRING" id="246410.A0A0D8JYM1"/>
<evidence type="ECO:0000256" key="19">
    <source>
        <dbReference type="ARBA" id="ARBA00048679"/>
    </source>
</evidence>
<gene>
    <name evidence="25" type="ORF">CIMG_12324</name>
</gene>
<evidence type="ECO:0000256" key="17">
    <source>
        <dbReference type="ARBA" id="ARBA00025079"/>
    </source>
</evidence>
<feature type="domain" description="PI3K/PI4K catalytic" evidence="22">
    <location>
        <begin position="2542"/>
        <end position="2853"/>
    </location>
</feature>
<dbReference type="PROSITE" id="PS00916">
    <property type="entry name" value="PI3_4_KINASE_2"/>
    <property type="match status" value="1"/>
</dbReference>
<evidence type="ECO:0000313" key="25">
    <source>
        <dbReference type="EMBL" id="KJF61358.1"/>
    </source>
</evidence>
<feature type="region of interest" description="Disordered" evidence="21">
    <location>
        <begin position="176"/>
        <end position="208"/>
    </location>
</feature>
<evidence type="ECO:0000256" key="10">
    <source>
        <dbReference type="ARBA" id="ARBA00022741"/>
    </source>
</evidence>
<accession>A0A0D8JYM1</accession>
<evidence type="ECO:0000256" key="9">
    <source>
        <dbReference type="ARBA" id="ARBA00022679"/>
    </source>
</evidence>
<dbReference type="KEGG" id="cim:CIMG_12324"/>
<keyword evidence="26" id="KW-1185">Reference proteome</keyword>
<keyword evidence="9 20" id="KW-0808">Transferase</keyword>
<comment type="function">
    <text evidence="17 20">Serine/threonine protein kinase which activates checkpoint signaling upon genotoxic stresses such as ionizing radiation (IR), ultraviolet light (UV), or DNA replication stalling, thereby acting as a DNA damage sensor. Recognizes the substrate consensus sequence [ST]-Q. Phosphorylates histone H2A to form H2AS128ph (gamma-H2A) at sites of DNA damage, involved in the regulation of DNA damage response mechanism. Required for the control of telomere length and genome stability.</text>
</comment>
<dbReference type="SMART" id="SM01342">
    <property type="entry name" value="TAN"/>
    <property type="match status" value="1"/>
</dbReference>
<dbReference type="InterPro" id="IPR038980">
    <property type="entry name" value="ATM_plant"/>
</dbReference>
<dbReference type="SMART" id="SM00146">
    <property type="entry name" value="PI3Kc"/>
    <property type="match status" value="1"/>
</dbReference>
<comment type="catalytic activity">
    <reaction evidence="19">
        <text>L-seryl-[protein] + ATP = O-phospho-L-seryl-[protein] + ADP + H(+)</text>
        <dbReference type="Rhea" id="RHEA:17989"/>
        <dbReference type="Rhea" id="RHEA-COMP:9863"/>
        <dbReference type="Rhea" id="RHEA-COMP:11604"/>
        <dbReference type="ChEBI" id="CHEBI:15378"/>
        <dbReference type="ChEBI" id="CHEBI:29999"/>
        <dbReference type="ChEBI" id="CHEBI:30616"/>
        <dbReference type="ChEBI" id="CHEBI:83421"/>
        <dbReference type="ChEBI" id="CHEBI:456216"/>
        <dbReference type="EC" id="2.7.11.1"/>
    </reaction>
</comment>
<evidence type="ECO:0000256" key="18">
    <source>
        <dbReference type="ARBA" id="ARBA00047899"/>
    </source>
</evidence>
<dbReference type="GO" id="GO:0005634">
    <property type="term" value="C:nucleus"/>
    <property type="evidence" value="ECO:0007669"/>
    <property type="project" value="UniProtKB-SubCell"/>
</dbReference>
<evidence type="ECO:0000256" key="7">
    <source>
        <dbReference type="ARBA" id="ARBA00022454"/>
    </source>
</evidence>
<evidence type="ECO:0000259" key="23">
    <source>
        <dbReference type="PROSITE" id="PS51189"/>
    </source>
</evidence>
<keyword evidence="15 20" id="KW-0779">Telomere</keyword>
<reference evidence="26" key="2">
    <citation type="journal article" date="2010" name="Genome Res.">
        <title>Population genomic sequencing of Coccidioides fungi reveals recent hybridization and transposon control.</title>
        <authorList>
            <person name="Neafsey D.E."/>
            <person name="Barker B.M."/>
            <person name="Sharpton T.J."/>
            <person name="Stajich J.E."/>
            <person name="Park D.J."/>
            <person name="Whiston E."/>
            <person name="Hung C.-Y."/>
            <person name="McMahan C."/>
            <person name="White J."/>
            <person name="Sykes S."/>
            <person name="Heiman D."/>
            <person name="Young S."/>
            <person name="Zeng Q."/>
            <person name="Abouelleil A."/>
            <person name="Aftuck L."/>
            <person name="Bessette D."/>
            <person name="Brown A."/>
            <person name="FitzGerald M."/>
            <person name="Lui A."/>
            <person name="Macdonald J.P."/>
            <person name="Priest M."/>
            <person name="Orbach M.J."/>
            <person name="Galgiani J.N."/>
            <person name="Kirkland T.N."/>
            <person name="Cole G.T."/>
            <person name="Birren B.W."/>
            <person name="Henn M.R."/>
            <person name="Taylor J.W."/>
            <person name="Rounsley S.D."/>
        </authorList>
    </citation>
    <scope>GENOME REANNOTATION</scope>
    <source>
        <strain evidence="26">RS</strain>
    </source>
</reference>
<keyword evidence="14 20" id="KW-0156">Chromatin regulator</keyword>
<evidence type="ECO:0000256" key="12">
    <source>
        <dbReference type="ARBA" id="ARBA00022777"/>
    </source>
</evidence>
<feature type="domain" description="FAT" evidence="23">
    <location>
        <begin position="1838"/>
        <end position="2438"/>
    </location>
</feature>
<dbReference type="GO" id="GO:0035556">
    <property type="term" value="P:intracellular signal transduction"/>
    <property type="evidence" value="ECO:0007669"/>
    <property type="project" value="UniProtKB-ARBA"/>
</dbReference>
<dbReference type="SMART" id="SM01343">
    <property type="entry name" value="FATC"/>
    <property type="match status" value="1"/>
</dbReference>
<dbReference type="FunFam" id="1.10.1070.11:FF:000025">
    <property type="entry name" value="Serine/threonine-protein kinase Tel1"/>
    <property type="match status" value="1"/>
</dbReference>
<dbReference type="GO" id="GO:0006281">
    <property type="term" value="P:DNA repair"/>
    <property type="evidence" value="ECO:0007669"/>
    <property type="project" value="InterPro"/>
</dbReference>
<dbReference type="InterPro" id="IPR003152">
    <property type="entry name" value="FATC_dom"/>
</dbReference>
<keyword evidence="7 20" id="KW-0158">Chromosome</keyword>
<comment type="similarity">
    <text evidence="3 20">Belongs to the PI3/PI4-kinase family. ATM subfamily.</text>
</comment>
<dbReference type="InterPro" id="IPR018936">
    <property type="entry name" value="PI3/4_kinase_CS"/>
</dbReference>
<dbReference type="InterPro" id="IPR014009">
    <property type="entry name" value="PIK_FAT"/>
</dbReference>
<evidence type="ECO:0000256" key="3">
    <source>
        <dbReference type="ARBA" id="ARBA00010769"/>
    </source>
</evidence>
<dbReference type="PANTHER" id="PTHR37079">
    <property type="entry name" value="SERINE/THREONINE-PROTEIN KINASE ATM"/>
    <property type="match status" value="1"/>
</dbReference>